<dbReference type="Gene3D" id="1.10.287.1060">
    <property type="entry name" value="ESAT-6-like"/>
    <property type="match status" value="1"/>
</dbReference>
<evidence type="ECO:0000313" key="2">
    <source>
        <dbReference type="EMBL" id="MCV7228351.1"/>
    </source>
</evidence>
<reference evidence="2 3" key="1">
    <citation type="journal article" date="2022" name="BMC Genomics">
        <title>Comparative genome analysis of mycobacteria focusing on tRNA and non-coding RNA.</title>
        <authorList>
            <person name="Behra P.R.K."/>
            <person name="Pettersson B.M.F."/>
            <person name="Ramesh M."/>
            <person name="Das S."/>
            <person name="Dasgupta S."/>
            <person name="Kirsebom L.A."/>
        </authorList>
    </citation>
    <scope>NUCLEOTIDE SEQUENCE [LARGE SCALE GENOMIC DNA]</scope>
    <source>
        <strain evidence="2 3">DSM 44078</strain>
    </source>
</reference>
<feature type="region of interest" description="Disordered" evidence="1">
    <location>
        <begin position="18"/>
        <end position="48"/>
    </location>
</feature>
<name>A0ABT3CFU1_9MYCO</name>
<evidence type="ECO:0000313" key="3">
    <source>
        <dbReference type="Proteomes" id="UP001526201"/>
    </source>
</evidence>
<gene>
    <name evidence="2" type="ORF">H7J73_20265</name>
</gene>
<sequence length="109" mass="11475">MGDIFKVDVDALKRAGSTVAEQATNLSTSHRQSMIDLSDSESGSVGSSADALVGMASEWQQIADKHTKAIDDQATAMHGSADMFAFMEEQAAQKLKAIGDQADGVNVDL</sequence>
<accession>A0ABT3CFU1</accession>
<evidence type="ECO:0008006" key="4">
    <source>
        <dbReference type="Google" id="ProtNLM"/>
    </source>
</evidence>
<evidence type="ECO:0000256" key="1">
    <source>
        <dbReference type="SAM" id="MobiDB-lite"/>
    </source>
</evidence>
<protein>
    <recommendedName>
        <fullName evidence="4">WXG100 family type VII secretion target</fullName>
    </recommendedName>
</protein>
<dbReference type="SUPFAM" id="SSF140453">
    <property type="entry name" value="EsxAB dimer-like"/>
    <property type="match status" value="1"/>
</dbReference>
<organism evidence="2 3">
    <name type="scientific">Mycolicibacterium komossense</name>
    <dbReference type="NCBI Taxonomy" id="1779"/>
    <lineage>
        <taxon>Bacteria</taxon>
        <taxon>Bacillati</taxon>
        <taxon>Actinomycetota</taxon>
        <taxon>Actinomycetes</taxon>
        <taxon>Mycobacteriales</taxon>
        <taxon>Mycobacteriaceae</taxon>
        <taxon>Mycolicibacterium</taxon>
    </lineage>
</organism>
<comment type="caution">
    <text evidence="2">The sequence shown here is derived from an EMBL/GenBank/DDBJ whole genome shotgun (WGS) entry which is preliminary data.</text>
</comment>
<keyword evidence="3" id="KW-1185">Reference proteome</keyword>
<dbReference type="RefSeq" id="WP_264069468.1">
    <property type="nucleotide sequence ID" value="NZ_JACKTY010000032.1"/>
</dbReference>
<dbReference type="EMBL" id="JACKTY010000032">
    <property type="protein sequence ID" value="MCV7228351.1"/>
    <property type="molecule type" value="Genomic_DNA"/>
</dbReference>
<dbReference type="Proteomes" id="UP001526201">
    <property type="component" value="Unassembled WGS sequence"/>
</dbReference>
<proteinExistence type="predicted"/>
<feature type="compositionally biased region" description="Polar residues" evidence="1">
    <location>
        <begin position="19"/>
        <end position="32"/>
    </location>
</feature>
<dbReference type="InterPro" id="IPR036689">
    <property type="entry name" value="ESAT-6-like_sf"/>
</dbReference>